<sequence length="122" mass="13209">MAKKALIGTYGAYTYRVAVHGCGGEGHGRVGMLGAAVNTQLKVVGILRVPSQNYQQQRVSGKRNAGLAGCYRQLSQEGLDSEYKFQIVITVTVSHQTGHLVDYLAPGIKDIINILKDQSAYQ</sequence>
<dbReference type="RefSeq" id="XP_008601793.1">
    <property type="nucleotide sequence ID" value="XM_008603571.1"/>
</dbReference>
<gene>
    <name evidence="1" type="ORF">BBA_08474</name>
</gene>
<evidence type="ECO:0000313" key="2">
    <source>
        <dbReference type="Proteomes" id="UP000002762"/>
    </source>
</evidence>
<name>J5J850_BEAB2</name>
<proteinExistence type="predicted"/>
<evidence type="ECO:0000313" key="1">
    <source>
        <dbReference type="EMBL" id="EJP62563.1"/>
    </source>
</evidence>
<dbReference type="HOGENOM" id="CLU_2026287_0_0_1"/>
<dbReference type="GeneID" id="19891486"/>
<reference evidence="1 2" key="1">
    <citation type="journal article" date="2012" name="Sci. Rep.">
        <title>Genomic perspectives on the evolution of fungal entomopathogenicity in Beauveria bassiana.</title>
        <authorList>
            <person name="Xiao G."/>
            <person name="Ying S.H."/>
            <person name="Zheng P."/>
            <person name="Wang Z.L."/>
            <person name="Zhang S."/>
            <person name="Xie X.Q."/>
            <person name="Shang Y."/>
            <person name="St Leger R.J."/>
            <person name="Zhao G.P."/>
            <person name="Wang C."/>
            <person name="Feng M.G."/>
        </authorList>
    </citation>
    <scope>NUCLEOTIDE SEQUENCE [LARGE SCALE GENOMIC DNA]</scope>
    <source>
        <strain evidence="1 2">ARSEF 2860</strain>
    </source>
</reference>
<organism evidence="1 2">
    <name type="scientific">Beauveria bassiana (strain ARSEF 2860)</name>
    <name type="common">White muscardine disease fungus</name>
    <name type="synonym">Tritirachium shiotae</name>
    <dbReference type="NCBI Taxonomy" id="655819"/>
    <lineage>
        <taxon>Eukaryota</taxon>
        <taxon>Fungi</taxon>
        <taxon>Dikarya</taxon>
        <taxon>Ascomycota</taxon>
        <taxon>Pezizomycotina</taxon>
        <taxon>Sordariomycetes</taxon>
        <taxon>Hypocreomycetidae</taxon>
        <taxon>Hypocreales</taxon>
        <taxon>Cordycipitaceae</taxon>
        <taxon>Beauveria</taxon>
    </lineage>
</organism>
<protein>
    <submittedName>
        <fullName evidence="1">Uncharacterized protein</fullName>
    </submittedName>
</protein>
<accession>J5J850</accession>
<dbReference type="Proteomes" id="UP000002762">
    <property type="component" value="Unassembled WGS sequence"/>
</dbReference>
<dbReference type="EMBL" id="JH725184">
    <property type="protein sequence ID" value="EJP62563.1"/>
    <property type="molecule type" value="Genomic_DNA"/>
</dbReference>
<keyword evidence="2" id="KW-1185">Reference proteome</keyword>
<dbReference type="InParanoid" id="J5J850"/>
<dbReference type="AlphaFoldDB" id="J5J850"/>